<evidence type="ECO:0000256" key="5">
    <source>
        <dbReference type="ARBA" id="ARBA00022970"/>
    </source>
</evidence>
<dbReference type="InterPro" id="IPR003593">
    <property type="entry name" value="AAA+_ATPase"/>
</dbReference>
<dbReference type="PANTHER" id="PTHR43820:SF4">
    <property type="entry name" value="HIGH-AFFINITY BRANCHED-CHAIN AMINO ACID TRANSPORT ATP-BINDING PROTEIN LIVF"/>
    <property type="match status" value="1"/>
</dbReference>
<evidence type="ECO:0000259" key="6">
    <source>
        <dbReference type="PROSITE" id="PS50893"/>
    </source>
</evidence>
<dbReference type="GO" id="GO:0015807">
    <property type="term" value="P:L-amino acid transport"/>
    <property type="evidence" value="ECO:0007669"/>
    <property type="project" value="TreeGrafter"/>
</dbReference>
<proteinExistence type="inferred from homology"/>
<dbReference type="InterPro" id="IPR027417">
    <property type="entry name" value="P-loop_NTPase"/>
</dbReference>
<dbReference type="GO" id="GO:0015658">
    <property type="term" value="F:branched-chain amino acid transmembrane transporter activity"/>
    <property type="evidence" value="ECO:0007669"/>
    <property type="project" value="TreeGrafter"/>
</dbReference>
<dbReference type="PANTHER" id="PTHR43820">
    <property type="entry name" value="HIGH-AFFINITY BRANCHED-CHAIN AMINO ACID TRANSPORT ATP-BINDING PROTEIN LIVF"/>
    <property type="match status" value="1"/>
</dbReference>
<dbReference type="SMART" id="SM00382">
    <property type="entry name" value="AAA"/>
    <property type="match status" value="1"/>
</dbReference>
<protein>
    <submittedName>
        <fullName evidence="7">Amino acid/amide ABC transporter ATP-binding protein 2, HAAT family</fullName>
    </submittedName>
</protein>
<evidence type="ECO:0000256" key="3">
    <source>
        <dbReference type="ARBA" id="ARBA00022741"/>
    </source>
</evidence>
<accession>A0A1H5YV05</accession>
<evidence type="ECO:0000256" key="2">
    <source>
        <dbReference type="ARBA" id="ARBA00022448"/>
    </source>
</evidence>
<keyword evidence="4 7" id="KW-0067">ATP-binding</keyword>
<dbReference type="GO" id="GO:0016887">
    <property type="term" value="F:ATP hydrolysis activity"/>
    <property type="evidence" value="ECO:0007669"/>
    <property type="project" value="InterPro"/>
</dbReference>
<dbReference type="Pfam" id="PF00005">
    <property type="entry name" value="ABC_tran"/>
    <property type="match status" value="1"/>
</dbReference>
<dbReference type="CDD" id="cd03224">
    <property type="entry name" value="ABC_TM1139_LivF_branched"/>
    <property type="match status" value="1"/>
</dbReference>
<dbReference type="RefSeq" id="WP_103872533.1">
    <property type="nucleotide sequence ID" value="NZ_FNUY01000004.1"/>
</dbReference>
<comment type="similarity">
    <text evidence="1">Belongs to the ABC transporter superfamily.</text>
</comment>
<reference evidence="7 8" key="1">
    <citation type="submission" date="2016-10" db="EMBL/GenBank/DDBJ databases">
        <authorList>
            <person name="de Groot N.N."/>
        </authorList>
    </citation>
    <scope>NUCLEOTIDE SEQUENCE [LARGE SCALE GENOMIC DNA]</scope>
    <source>
        <strain evidence="7 8">DSM 26656</strain>
    </source>
</reference>
<gene>
    <name evidence="7" type="ORF">SAMN04488115_10475</name>
</gene>
<dbReference type="AlphaFoldDB" id="A0A1H5YV05"/>
<keyword evidence="5" id="KW-0029">Amino-acid transport</keyword>
<evidence type="ECO:0000313" key="7">
    <source>
        <dbReference type="EMBL" id="SEG27116.1"/>
    </source>
</evidence>
<name>A0A1H5YV05_9HYPH</name>
<dbReference type="SUPFAM" id="SSF52540">
    <property type="entry name" value="P-loop containing nucleoside triphosphate hydrolases"/>
    <property type="match status" value="1"/>
</dbReference>
<feature type="domain" description="ABC transporter" evidence="6">
    <location>
        <begin position="4"/>
        <end position="232"/>
    </location>
</feature>
<dbReference type="EMBL" id="FNUY01000004">
    <property type="protein sequence ID" value="SEG27116.1"/>
    <property type="molecule type" value="Genomic_DNA"/>
</dbReference>
<sequence>MSLLKIANLSGGYGDVDIISGIDMDVGAKEIVTIAGTNGAGKSTLIKAAMGILPRISGTMVFDGIDLMKLQIEDRVRIGISYVPQVRNVFGTLTVLENLQVVEHAPAKAARIRDMFDLFPALAGRRGTYAENLSGGERQQLAFARALMSSPRLILLDEPSAALSPALTDQVFEEVKRLPQADVAVLMVEQRARQALAFSDRGYILDAGRIVLSDTGANLLANEEMGDVYIGRGQVQAAPQSPSSHI</sequence>
<keyword evidence="8" id="KW-1185">Reference proteome</keyword>
<evidence type="ECO:0000256" key="4">
    <source>
        <dbReference type="ARBA" id="ARBA00022840"/>
    </source>
</evidence>
<dbReference type="OrthoDB" id="9776369at2"/>
<dbReference type="Proteomes" id="UP000236743">
    <property type="component" value="Unassembled WGS sequence"/>
</dbReference>
<organism evidence="7 8">
    <name type="scientific">Bosea lathyri</name>
    <dbReference type="NCBI Taxonomy" id="1036778"/>
    <lineage>
        <taxon>Bacteria</taxon>
        <taxon>Pseudomonadati</taxon>
        <taxon>Pseudomonadota</taxon>
        <taxon>Alphaproteobacteria</taxon>
        <taxon>Hyphomicrobiales</taxon>
        <taxon>Boseaceae</taxon>
        <taxon>Bosea</taxon>
    </lineage>
</organism>
<dbReference type="PROSITE" id="PS50893">
    <property type="entry name" value="ABC_TRANSPORTER_2"/>
    <property type="match status" value="1"/>
</dbReference>
<keyword evidence="2" id="KW-0813">Transport</keyword>
<dbReference type="InterPro" id="IPR003439">
    <property type="entry name" value="ABC_transporter-like_ATP-bd"/>
</dbReference>
<evidence type="ECO:0000313" key="8">
    <source>
        <dbReference type="Proteomes" id="UP000236743"/>
    </source>
</evidence>
<evidence type="ECO:0000256" key="1">
    <source>
        <dbReference type="ARBA" id="ARBA00005417"/>
    </source>
</evidence>
<dbReference type="InterPro" id="IPR052156">
    <property type="entry name" value="BCAA_Transport_ATP-bd_LivF"/>
</dbReference>
<dbReference type="Gene3D" id="3.40.50.300">
    <property type="entry name" value="P-loop containing nucleotide triphosphate hydrolases"/>
    <property type="match status" value="1"/>
</dbReference>
<dbReference type="GO" id="GO:0005524">
    <property type="term" value="F:ATP binding"/>
    <property type="evidence" value="ECO:0007669"/>
    <property type="project" value="UniProtKB-KW"/>
</dbReference>
<keyword evidence="3" id="KW-0547">Nucleotide-binding</keyword>